<name>A0A1Z4BM57_9FLAO</name>
<evidence type="ECO:0000313" key="1">
    <source>
        <dbReference type="EMBL" id="ASF42374.1"/>
    </source>
</evidence>
<reference evidence="2" key="1">
    <citation type="submission" date="2017-06" db="EMBL/GenBank/DDBJ databases">
        <title>Complete genome sequence of Capnocytophaga sp. KCOM 1579 (=ChDC OS43) isolated from a human refractory periapical abscess lesion.</title>
        <authorList>
            <person name="Kook J.-K."/>
            <person name="Park S.-N."/>
            <person name="Lim Y.K."/>
            <person name="Roh H."/>
        </authorList>
    </citation>
    <scope>NUCLEOTIDE SEQUENCE [LARGE SCALE GENOMIC DNA]</scope>
    <source>
        <strain evidence="2">ChDC OS43</strain>
    </source>
</reference>
<dbReference type="KEGG" id="capn:CBG49_04380"/>
<organism evidence="1 2">
    <name type="scientific">Capnocytophaga endodontalis</name>
    <dbReference type="NCBI Taxonomy" id="2708117"/>
    <lineage>
        <taxon>Bacteria</taxon>
        <taxon>Pseudomonadati</taxon>
        <taxon>Bacteroidota</taxon>
        <taxon>Flavobacteriia</taxon>
        <taxon>Flavobacteriales</taxon>
        <taxon>Flavobacteriaceae</taxon>
        <taxon>Capnocytophaga</taxon>
    </lineage>
</organism>
<dbReference type="RefSeq" id="WP_088593535.1">
    <property type="nucleotide sequence ID" value="NZ_CP022022.1"/>
</dbReference>
<protein>
    <submittedName>
        <fullName evidence="1">Uncharacterized protein</fullName>
    </submittedName>
</protein>
<gene>
    <name evidence="1" type="ORF">CBG49_04380</name>
</gene>
<dbReference type="AlphaFoldDB" id="A0A1Z4BM57"/>
<proteinExistence type="predicted"/>
<accession>A0A1Z4BM57</accession>
<evidence type="ECO:0000313" key="2">
    <source>
        <dbReference type="Proteomes" id="UP000197007"/>
    </source>
</evidence>
<dbReference type="EMBL" id="CP022022">
    <property type="protein sequence ID" value="ASF42374.1"/>
    <property type="molecule type" value="Genomic_DNA"/>
</dbReference>
<sequence>MELTININAQPSKIDAFLNFIKSLDFIEVTNIKKSEETLNPQQKKFKKKLFNALNELKEAREGKVKLGNLDDLLNEI</sequence>
<keyword evidence="2" id="KW-1185">Reference proteome</keyword>
<dbReference type="Proteomes" id="UP000197007">
    <property type="component" value="Chromosome"/>
</dbReference>